<proteinExistence type="predicted"/>
<accession>A0A5P8WAQ3</accession>
<reference evidence="1 2" key="1">
    <citation type="submission" date="2019-10" db="EMBL/GenBank/DDBJ databases">
        <title>Genomic and transcriptomic insights into the perfect genentic adaptation of a filamentous nitrogen-fixing cyanobacterium to rice fields.</title>
        <authorList>
            <person name="Chen Z."/>
        </authorList>
    </citation>
    <scope>NUCLEOTIDE SEQUENCE [LARGE SCALE GENOMIC DNA]</scope>
    <source>
        <strain evidence="1">CCNUC1</strain>
    </source>
</reference>
<dbReference type="KEGG" id="nsh:GXM_06750"/>
<dbReference type="RefSeq" id="WP_194198686.1">
    <property type="nucleotide sequence ID" value="NZ_CP045226.1"/>
</dbReference>
<evidence type="ECO:0000313" key="1">
    <source>
        <dbReference type="EMBL" id="QFS49256.1"/>
    </source>
</evidence>
<dbReference type="AlphaFoldDB" id="A0A5P8WAQ3"/>
<keyword evidence="2" id="KW-1185">Reference proteome</keyword>
<evidence type="ECO:0000313" key="2">
    <source>
        <dbReference type="Proteomes" id="UP000326678"/>
    </source>
</evidence>
<dbReference type="EMBL" id="CP045226">
    <property type="protein sequence ID" value="QFS49256.1"/>
    <property type="molecule type" value="Genomic_DNA"/>
</dbReference>
<organism evidence="1 2">
    <name type="scientific">Nostoc sphaeroides CCNUC1</name>
    <dbReference type="NCBI Taxonomy" id="2653204"/>
    <lineage>
        <taxon>Bacteria</taxon>
        <taxon>Bacillati</taxon>
        <taxon>Cyanobacteriota</taxon>
        <taxon>Cyanophyceae</taxon>
        <taxon>Nostocales</taxon>
        <taxon>Nostocaceae</taxon>
        <taxon>Nostoc</taxon>
    </lineage>
</organism>
<dbReference type="Proteomes" id="UP000326678">
    <property type="component" value="Chromosome Gxm1"/>
</dbReference>
<gene>
    <name evidence="1" type="ORF">GXM_06750</name>
</gene>
<name>A0A5P8WAQ3_9NOSO</name>
<sequence>MITNPQEEPILPARIETNDFNEHELFNRYLKTEDVDIANLIPFQKEIKLEEKQE</sequence>
<protein>
    <submittedName>
        <fullName evidence="1">Uncharacterized protein</fullName>
    </submittedName>
</protein>